<evidence type="ECO:0000256" key="2">
    <source>
        <dbReference type="ARBA" id="ARBA00023134"/>
    </source>
</evidence>
<dbReference type="PRINTS" id="PR00195">
    <property type="entry name" value="DYNAMIN"/>
</dbReference>
<dbReference type="InterPro" id="IPR020850">
    <property type="entry name" value="GED_dom"/>
</dbReference>
<dbReference type="InterPro" id="IPR027417">
    <property type="entry name" value="P-loop_NTPase"/>
</dbReference>
<proteinExistence type="predicted"/>
<dbReference type="GO" id="GO:0005739">
    <property type="term" value="C:mitochondrion"/>
    <property type="evidence" value="ECO:0007669"/>
    <property type="project" value="TreeGrafter"/>
</dbReference>
<dbReference type="Pfam" id="PF01031">
    <property type="entry name" value="Dynamin_M"/>
    <property type="match status" value="1"/>
</dbReference>
<gene>
    <name evidence="5" type="ORF">EJ08DRAFT_686328</name>
</gene>
<reference evidence="5" key="1">
    <citation type="journal article" date="2020" name="Stud. Mycol.">
        <title>101 Dothideomycetes genomes: a test case for predicting lifestyles and emergence of pathogens.</title>
        <authorList>
            <person name="Haridas S."/>
            <person name="Albert R."/>
            <person name="Binder M."/>
            <person name="Bloem J."/>
            <person name="Labutti K."/>
            <person name="Salamov A."/>
            <person name="Andreopoulos B."/>
            <person name="Baker S."/>
            <person name="Barry K."/>
            <person name="Bills G."/>
            <person name="Bluhm B."/>
            <person name="Cannon C."/>
            <person name="Castanera R."/>
            <person name="Culley D."/>
            <person name="Daum C."/>
            <person name="Ezra D."/>
            <person name="Gonzalez J."/>
            <person name="Henrissat B."/>
            <person name="Kuo A."/>
            <person name="Liang C."/>
            <person name="Lipzen A."/>
            <person name="Lutzoni F."/>
            <person name="Magnuson J."/>
            <person name="Mondo S."/>
            <person name="Nolan M."/>
            <person name="Ohm R."/>
            <person name="Pangilinan J."/>
            <person name="Park H.-J."/>
            <person name="Ramirez L."/>
            <person name="Alfaro M."/>
            <person name="Sun H."/>
            <person name="Tritt A."/>
            <person name="Yoshinaga Y."/>
            <person name="Zwiers L.-H."/>
            <person name="Turgeon B."/>
            <person name="Goodwin S."/>
            <person name="Spatafora J."/>
            <person name="Crous P."/>
            <person name="Grigoriev I."/>
        </authorList>
    </citation>
    <scope>NUCLEOTIDE SEQUENCE</scope>
    <source>
        <strain evidence="5">CBS 130266</strain>
    </source>
</reference>
<evidence type="ECO:0000313" key="5">
    <source>
        <dbReference type="EMBL" id="KAF2433621.1"/>
    </source>
</evidence>
<evidence type="ECO:0000313" key="6">
    <source>
        <dbReference type="Proteomes" id="UP000800235"/>
    </source>
</evidence>
<dbReference type="PROSITE" id="PS51388">
    <property type="entry name" value="GED"/>
    <property type="match status" value="1"/>
</dbReference>
<dbReference type="SUPFAM" id="SSF52540">
    <property type="entry name" value="P-loop containing nucleoside triphosphate hydrolases"/>
    <property type="match status" value="1"/>
</dbReference>
<accession>A0A9P4NXN0</accession>
<protein>
    <submittedName>
        <fullName evidence="5">Dynamin family protein-like protein</fullName>
    </submittedName>
</protein>
<dbReference type="InterPro" id="IPR022812">
    <property type="entry name" value="Dynamin"/>
</dbReference>
<dbReference type="Proteomes" id="UP000800235">
    <property type="component" value="Unassembled WGS sequence"/>
</dbReference>
<dbReference type="PROSITE" id="PS51718">
    <property type="entry name" value="G_DYNAMIN_2"/>
    <property type="match status" value="1"/>
</dbReference>
<evidence type="ECO:0000259" key="3">
    <source>
        <dbReference type="PROSITE" id="PS51388"/>
    </source>
</evidence>
<dbReference type="GO" id="GO:0016559">
    <property type="term" value="P:peroxisome fission"/>
    <property type="evidence" value="ECO:0007669"/>
    <property type="project" value="TreeGrafter"/>
</dbReference>
<evidence type="ECO:0000256" key="1">
    <source>
        <dbReference type="ARBA" id="ARBA00022741"/>
    </source>
</evidence>
<dbReference type="AlphaFoldDB" id="A0A9P4NXN0"/>
<dbReference type="Pfam" id="PF00350">
    <property type="entry name" value="Dynamin_N"/>
    <property type="match status" value="1"/>
</dbReference>
<dbReference type="EMBL" id="MU007020">
    <property type="protein sequence ID" value="KAF2433621.1"/>
    <property type="molecule type" value="Genomic_DNA"/>
</dbReference>
<feature type="domain" description="Dynamin-type G" evidence="4">
    <location>
        <begin position="46"/>
        <end position="333"/>
    </location>
</feature>
<dbReference type="GO" id="GO:0005874">
    <property type="term" value="C:microtubule"/>
    <property type="evidence" value="ECO:0007669"/>
    <property type="project" value="TreeGrafter"/>
</dbReference>
<dbReference type="OrthoDB" id="415706at2759"/>
<dbReference type="GO" id="GO:0003924">
    <property type="term" value="F:GTPase activity"/>
    <property type="evidence" value="ECO:0007669"/>
    <property type="project" value="InterPro"/>
</dbReference>
<dbReference type="InterPro" id="IPR030381">
    <property type="entry name" value="G_DYNAMIN_dom"/>
</dbReference>
<dbReference type="GO" id="GO:0005525">
    <property type="term" value="F:GTP binding"/>
    <property type="evidence" value="ECO:0007669"/>
    <property type="project" value="InterPro"/>
</dbReference>
<dbReference type="FunFam" id="3.40.50.300:FF:001425">
    <property type="entry name" value="Dynamin GTPase, putative"/>
    <property type="match status" value="1"/>
</dbReference>
<dbReference type="CDD" id="cd08771">
    <property type="entry name" value="DLP_1"/>
    <property type="match status" value="1"/>
</dbReference>
<dbReference type="GO" id="GO:0048312">
    <property type="term" value="P:intracellular distribution of mitochondria"/>
    <property type="evidence" value="ECO:0007669"/>
    <property type="project" value="TreeGrafter"/>
</dbReference>
<keyword evidence="2" id="KW-0342">GTP-binding</keyword>
<keyword evidence="1" id="KW-0547">Nucleotide-binding</keyword>
<sequence>MILTPPETDDAPEMKMTDSMKALESSQQSRVLDTVAQIRKCGLEGVLSLPQIVVCGDQSAGKSSVLEALTEIPYPRNDNLCTRYATEIILRRGFVELLTVKVIPDNQRDASDQEKIRKFSATINDFNELPALMNKANEVMGIGAGSSTSRAFSRDVLSITIEGPNRPQLTVVDLPGLIQNKTKDTQESDVKLVDELTESYIGQERTICLAVVAATNDYANQGILTKVQKVDPDGNRSMGIITKPDRLEKGSGTEKAFVELAQNKDVHFKLGWHVLRNRGFDNINSSFLERNANESNYFRTSAFKVLPKTAVGIDALRKRLSDLLFEHVKKELPKLREDLEVALKGAHSQRETLGKSRASVQQCREFMTSLSQGIFEIAKAAIDGRYEEEFFRFKEDEGFEPTSQATIRRLRALVQNLNSLFSDNMDKNGIKYLIEWPDSSKVRQPPTTPAKAPKSDGVLDSGVEKPIRVTYDWALEWVEKRLESSRGRELQGNFNPLIIGELSWAQISEWEELAIIHTEIVAEKCEAFLQDLIETMRDRSLRELESLLDDLKSHPINYNDYYIQTVKKRREDRLEALMLQQVTDVAGQAIDLTQKEQNRDEVLRVVLAKMKSDSKSSDLKAHSCEEVLDCVNAIYKVQLKTFVANVTTQCVERHVVRGLENIFAPLAVAKMSDEDLSEVASEPLSLRSHREFLDDRIAKLEQGHDILKKVMRNAPV</sequence>
<name>A0A9P4NXN0_9PEZI</name>
<evidence type="ECO:0000259" key="4">
    <source>
        <dbReference type="PROSITE" id="PS51718"/>
    </source>
</evidence>
<dbReference type="Gene3D" id="3.40.50.300">
    <property type="entry name" value="P-loop containing nucleotide triphosphate hydrolases"/>
    <property type="match status" value="1"/>
</dbReference>
<dbReference type="GO" id="GO:0008017">
    <property type="term" value="F:microtubule binding"/>
    <property type="evidence" value="ECO:0007669"/>
    <property type="project" value="TreeGrafter"/>
</dbReference>
<keyword evidence="6" id="KW-1185">Reference proteome</keyword>
<dbReference type="GO" id="GO:0000266">
    <property type="term" value="P:mitochondrial fission"/>
    <property type="evidence" value="ECO:0007669"/>
    <property type="project" value="TreeGrafter"/>
</dbReference>
<dbReference type="PANTHER" id="PTHR11566:SF66">
    <property type="entry name" value="INTERFERON-INDUCED GTP-BINDING PROTEIN MX"/>
    <property type="match status" value="1"/>
</dbReference>
<dbReference type="SMART" id="SM00053">
    <property type="entry name" value="DYNc"/>
    <property type="match status" value="1"/>
</dbReference>
<dbReference type="PANTHER" id="PTHR11566">
    <property type="entry name" value="DYNAMIN"/>
    <property type="match status" value="1"/>
</dbReference>
<organism evidence="5 6">
    <name type="scientific">Tothia fuscella</name>
    <dbReference type="NCBI Taxonomy" id="1048955"/>
    <lineage>
        <taxon>Eukaryota</taxon>
        <taxon>Fungi</taxon>
        <taxon>Dikarya</taxon>
        <taxon>Ascomycota</taxon>
        <taxon>Pezizomycotina</taxon>
        <taxon>Dothideomycetes</taxon>
        <taxon>Pleosporomycetidae</taxon>
        <taxon>Venturiales</taxon>
        <taxon>Cylindrosympodiaceae</taxon>
        <taxon>Tothia</taxon>
    </lineage>
</organism>
<feature type="domain" description="GED" evidence="3">
    <location>
        <begin position="624"/>
        <end position="715"/>
    </location>
</feature>
<dbReference type="InterPro" id="IPR001401">
    <property type="entry name" value="Dynamin_GTPase"/>
</dbReference>
<dbReference type="GO" id="GO:0006897">
    <property type="term" value="P:endocytosis"/>
    <property type="evidence" value="ECO:0007669"/>
    <property type="project" value="TreeGrafter"/>
</dbReference>
<dbReference type="GO" id="GO:0016020">
    <property type="term" value="C:membrane"/>
    <property type="evidence" value="ECO:0007669"/>
    <property type="project" value="TreeGrafter"/>
</dbReference>
<comment type="caution">
    <text evidence="5">The sequence shown here is derived from an EMBL/GenBank/DDBJ whole genome shotgun (WGS) entry which is preliminary data.</text>
</comment>
<dbReference type="InterPro" id="IPR000375">
    <property type="entry name" value="Dynamin_stalk"/>
</dbReference>
<dbReference type="InterPro" id="IPR045063">
    <property type="entry name" value="Dynamin_N"/>
</dbReference>